<dbReference type="EMBL" id="FUYP01000004">
    <property type="protein sequence ID" value="SKB38210.1"/>
    <property type="molecule type" value="Genomic_DNA"/>
</dbReference>
<dbReference type="InterPro" id="IPR009050">
    <property type="entry name" value="Globin-like_sf"/>
</dbReference>
<dbReference type="Gene3D" id="1.10.490.10">
    <property type="entry name" value="Globins"/>
    <property type="match status" value="1"/>
</dbReference>
<evidence type="ECO:0000313" key="2">
    <source>
        <dbReference type="Proteomes" id="UP000190044"/>
    </source>
</evidence>
<sequence length="151" mass="16561">MTERPDAALIETTLAAVANAGIDIRHALFERFLSAYPNRHSAFLNLDAASRRMTDETLQILFGLATDEGWVWPLVAELVVTHRNYGALLADEYDAFIDLTIDELGRAAGRTWTGAHAAAWLRQGEILKAMIRRALAEWESAMPGGRAAAPA</sequence>
<reference evidence="2" key="1">
    <citation type="submission" date="2017-02" db="EMBL/GenBank/DDBJ databases">
        <authorList>
            <person name="Varghese N."/>
            <person name="Submissions S."/>
        </authorList>
    </citation>
    <scope>NUCLEOTIDE SEQUENCE [LARGE SCALE GENOMIC DNA]</scope>
    <source>
        <strain evidence="2">R11H</strain>
    </source>
</reference>
<proteinExistence type="predicted"/>
<dbReference type="OrthoDB" id="7559331at2"/>
<dbReference type="GO" id="GO:0020037">
    <property type="term" value="F:heme binding"/>
    <property type="evidence" value="ECO:0007669"/>
    <property type="project" value="InterPro"/>
</dbReference>
<evidence type="ECO:0008006" key="3">
    <source>
        <dbReference type="Google" id="ProtNLM"/>
    </source>
</evidence>
<gene>
    <name evidence="1" type="ORF">SAMN06295937_1004158</name>
</gene>
<accession>A0A1T5ATU8</accession>
<evidence type="ECO:0000313" key="1">
    <source>
        <dbReference type="EMBL" id="SKB38210.1"/>
    </source>
</evidence>
<dbReference type="AlphaFoldDB" id="A0A1T5ATU8"/>
<protein>
    <recommendedName>
        <fullName evidence="3">Globin</fullName>
    </recommendedName>
</protein>
<keyword evidence="2" id="KW-1185">Reference proteome</keyword>
<dbReference type="RefSeq" id="WP_079637559.1">
    <property type="nucleotide sequence ID" value="NZ_FUYP01000004.1"/>
</dbReference>
<name>A0A1T5ATU8_9SPHN</name>
<dbReference type="GO" id="GO:0019825">
    <property type="term" value="F:oxygen binding"/>
    <property type="evidence" value="ECO:0007669"/>
    <property type="project" value="InterPro"/>
</dbReference>
<organism evidence="1 2">
    <name type="scientific">Sphingopyxis flava</name>
    <dbReference type="NCBI Taxonomy" id="1507287"/>
    <lineage>
        <taxon>Bacteria</taxon>
        <taxon>Pseudomonadati</taxon>
        <taxon>Pseudomonadota</taxon>
        <taxon>Alphaproteobacteria</taxon>
        <taxon>Sphingomonadales</taxon>
        <taxon>Sphingomonadaceae</taxon>
        <taxon>Sphingopyxis</taxon>
    </lineage>
</organism>
<dbReference type="SUPFAM" id="SSF46458">
    <property type="entry name" value="Globin-like"/>
    <property type="match status" value="1"/>
</dbReference>
<dbReference type="InterPro" id="IPR012292">
    <property type="entry name" value="Globin/Proto"/>
</dbReference>
<dbReference type="Proteomes" id="UP000190044">
    <property type="component" value="Unassembled WGS sequence"/>
</dbReference>